<keyword evidence="2" id="KW-1185">Reference proteome</keyword>
<sequence>MRKLVYFSFCFLFVSNYENRKWQLPAVFENDKMLFSPVFNICFLKNRKQK</sequence>
<gene>
    <name evidence="1" type="ORF">LITE_LOCUS36669</name>
</gene>
<organism evidence="1 2">
    <name type="scientific">Linum tenue</name>
    <dbReference type="NCBI Taxonomy" id="586396"/>
    <lineage>
        <taxon>Eukaryota</taxon>
        <taxon>Viridiplantae</taxon>
        <taxon>Streptophyta</taxon>
        <taxon>Embryophyta</taxon>
        <taxon>Tracheophyta</taxon>
        <taxon>Spermatophyta</taxon>
        <taxon>Magnoliopsida</taxon>
        <taxon>eudicotyledons</taxon>
        <taxon>Gunneridae</taxon>
        <taxon>Pentapetalae</taxon>
        <taxon>rosids</taxon>
        <taxon>fabids</taxon>
        <taxon>Malpighiales</taxon>
        <taxon>Linaceae</taxon>
        <taxon>Linum</taxon>
    </lineage>
</organism>
<evidence type="ECO:0000313" key="2">
    <source>
        <dbReference type="Proteomes" id="UP001154282"/>
    </source>
</evidence>
<reference evidence="1" key="1">
    <citation type="submission" date="2022-08" db="EMBL/GenBank/DDBJ databases">
        <authorList>
            <person name="Gutierrez-Valencia J."/>
        </authorList>
    </citation>
    <scope>NUCLEOTIDE SEQUENCE</scope>
</reference>
<dbReference type="EMBL" id="CAMGYJ010000008">
    <property type="protein sequence ID" value="CAI0465575.1"/>
    <property type="molecule type" value="Genomic_DNA"/>
</dbReference>
<protein>
    <submittedName>
        <fullName evidence="1">Uncharacterized protein</fullName>
    </submittedName>
</protein>
<evidence type="ECO:0000313" key="1">
    <source>
        <dbReference type="EMBL" id="CAI0465575.1"/>
    </source>
</evidence>
<name>A0AAV0P477_9ROSI</name>
<comment type="caution">
    <text evidence="1">The sequence shown here is derived from an EMBL/GenBank/DDBJ whole genome shotgun (WGS) entry which is preliminary data.</text>
</comment>
<accession>A0AAV0P477</accession>
<dbReference type="AlphaFoldDB" id="A0AAV0P477"/>
<proteinExistence type="predicted"/>
<dbReference type="Proteomes" id="UP001154282">
    <property type="component" value="Unassembled WGS sequence"/>
</dbReference>